<proteinExistence type="inferred from homology"/>
<reference evidence="22" key="1">
    <citation type="submission" date="2025-08" db="UniProtKB">
        <authorList>
            <consortium name="RefSeq"/>
        </authorList>
    </citation>
    <scope>IDENTIFICATION</scope>
    <source>
        <tissue evidence="22">White muscle</tissue>
    </source>
</reference>
<comment type="similarity">
    <text evidence="2 17">Belongs to the peptidase M1 family.</text>
</comment>
<gene>
    <name evidence="22" type="primary">anpepa</name>
</gene>
<evidence type="ECO:0000256" key="15">
    <source>
        <dbReference type="PIRSR" id="PIRSR634016-3"/>
    </source>
</evidence>
<dbReference type="Gene3D" id="2.60.40.1730">
    <property type="entry name" value="tricorn interacting facor f3 domain"/>
    <property type="match status" value="1"/>
</dbReference>
<organism evidence="21 22">
    <name type="scientific">Salvelinus namaycush</name>
    <name type="common">Lake trout</name>
    <name type="synonym">Salmo namaycush</name>
    <dbReference type="NCBI Taxonomy" id="8040"/>
    <lineage>
        <taxon>Eukaryota</taxon>
        <taxon>Metazoa</taxon>
        <taxon>Chordata</taxon>
        <taxon>Craniata</taxon>
        <taxon>Vertebrata</taxon>
        <taxon>Euteleostomi</taxon>
        <taxon>Actinopterygii</taxon>
        <taxon>Neopterygii</taxon>
        <taxon>Teleostei</taxon>
        <taxon>Protacanthopterygii</taxon>
        <taxon>Salmoniformes</taxon>
        <taxon>Salmonidae</taxon>
        <taxon>Salmoninae</taxon>
        <taxon>Salvelinus</taxon>
    </lineage>
</organism>
<evidence type="ECO:0000256" key="3">
    <source>
        <dbReference type="ARBA" id="ARBA00022438"/>
    </source>
</evidence>
<evidence type="ECO:0000256" key="7">
    <source>
        <dbReference type="ARBA" id="ARBA00022801"/>
    </source>
</evidence>
<dbReference type="FunFam" id="1.10.390.10:FF:000001">
    <property type="entry name" value="Aminopeptidase"/>
    <property type="match status" value="1"/>
</dbReference>
<dbReference type="GO" id="GO:0006508">
    <property type="term" value="P:proteolysis"/>
    <property type="evidence" value="ECO:0007669"/>
    <property type="project" value="UniProtKB-KW"/>
</dbReference>
<dbReference type="Gene3D" id="2.60.40.1910">
    <property type="match status" value="1"/>
</dbReference>
<keyword evidence="6 15" id="KW-0479">Metal-binding</keyword>
<feature type="binding site" evidence="15">
    <location>
        <position position="418"/>
    </location>
    <ligand>
        <name>Zn(2+)</name>
        <dbReference type="ChEBI" id="CHEBI:29105"/>
        <note>catalytic</note>
    </ligand>
</feature>
<dbReference type="SUPFAM" id="SSF55486">
    <property type="entry name" value="Metalloproteases ('zincins'), catalytic domain"/>
    <property type="match status" value="1"/>
</dbReference>
<evidence type="ECO:0000256" key="11">
    <source>
        <dbReference type="ARBA" id="ARBA00023049"/>
    </source>
</evidence>
<dbReference type="GO" id="GO:0070006">
    <property type="term" value="F:metalloaminopeptidase activity"/>
    <property type="evidence" value="ECO:0007669"/>
    <property type="project" value="TreeGrafter"/>
</dbReference>
<protein>
    <recommendedName>
        <fullName evidence="17">Aminopeptidase</fullName>
        <ecNumber evidence="17">3.4.11.-</ecNumber>
    </recommendedName>
</protein>
<evidence type="ECO:0000256" key="8">
    <source>
        <dbReference type="ARBA" id="ARBA00022833"/>
    </source>
</evidence>
<dbReference type="OrthoDB" id="510539at2759"/>
<keyword evidence="4 17" id="KW-0645">Protease</keyword>
<keyword evidence="9" id="KW-0735">Signal-anchor</keyword>
<feature type="domain" description="ERAP1-like C-terminal" evidence="19">
    <location>
        <begin position="639"/>
        <end position="961"/>
    </location>
</feature>
<evidence type="ECO:0000259" key="20">
    <source>
        <dbReference type="Pfam" id="PF17900"/>
    </source>
</evidence>
<dbReference type="CTD" id="558452"/>
<keyword evidence="12 17" id="KW-0472">Membrane</keyword>
<accession>A0A8U1FAW2</accession>
<dbReference type="GO" id="GO:0005737">
    <property type="term" value="C:cytoplasm"/>
    <property type="evidence" value="ECO:0007669"/>
    <property type="project" value="TreeGrafter"/>
</dbReference>
<evidence type="ECO:0000313" key="22">
    <source>
        <dbReference type="RefSeq" id="XP_038872811.1"/>
    </source>
</evidence>
<dbReference type="RefSeq" id="XP_038872811.1">
    <property type="nucleotide sequence ID" value="XM_039016883.1"/>
</dbReference>
<comment type="subcellular location">
    <subcellularLocation>
        <location evidence="1">Membrane</location>
        <topology evidence="1">Single-pass type II membrane protein</topology>
    </subcellularLocation>
</comment>
<evidence type="ECO:0000256" key="16">
    <source>
        <dbReference type="PIRSR" id="PIRSR634016-4"/>
    </source>
</evidence>
<dbReference type="AlphaFoldDB" id="A0A8U1FAW2"/>
<keyword evidence="3 17" id="KW-0031">Aminopeptidase</keyword>
<feature type="domain" description="Aminopeptidase N-like N-terminal" evidence="20">
    <location>
        <begin position="70"/>
        <end position="285"/>
    </location>
</feature>
<dbReference type="Gene3D" id="1.10.390.10">
    <property type="entry name" value="Neutral Protease Domain 2"/>
    <property type="match status" value="1"/>
</dbReference>
<dbReference type="EC" id="3.4.11.-" evidence="17"/>
<dbReference type="InterPro" id="IPR001930">
    <property type="entry name" value="Peptidase_M1"/>
</dbReference>
<keyword evidence="7 17" id="KW-0378">Hydrolase</keyword>
<evidence type="ECO:0000256" key="14">
    <source>
        <dbReference type="PIRSR" id="PIRSR634016-1"/>
    </source>
</evidence>
<evidence type="ECO:0000256" key="6">
    <source>
        <dbReference type="ARBA" id="ARBA00022723"/>
    </source>
</evidence>
<dbReference type="InterPro" id="IPR042097">
    <property type="entry name" value="Aminopeptidase_N-like_N_sf"/>
</dbReference>
<keyword evidence="21" id="KW-1185">Reference proteome</keyword>
<dbReference type="GeneID" id="120065837"/>
<keyword evidence="13" id="KW-0325">Glycoprotein</keyword>
<evidence type="ECO:0000259" key="18">
    <source>
        <dbReference type="Pfam" id="PF01433"/>
    </source>
</evidence>
<evidence type="ECO:0000256" key="17">
    <source>
        <dbReference type="RuleBase" id="RU364040"/>
    </source>
</evidence>
<comment type="cofactor">
    <cofactor evidence="15 17">
        <name>Zn(2+)</name>
        <dbReference type="ChEBI" id="CHEBI:29105"/>
    </cofactor>
    <text evidence="15 17">Binds 1 zinc ion per subunit.</text>
</comment>
<dbReference type="InterPro" id="IPR024571">
    <property type="entry name" value="ERAP1-like_C_dom"/>
</dbReference>
<dbReference type="InterPro" id="IPR014782">
    <property type="entry name" value="Peptidase_M1_dom"/>
</dbReference>
<evidence type="ECO:0000256" key="4">
    <source>
        <dbReference type="ARBA" id="ARBA00022670"/>
    </source>
</evidence>
<dbReference type="InterPro" id="IPR027268">
    <property type="entry name" value="Peptidase_M4/M1_CTD_sf"/>
</dbReference>
<dbReference type="GO" id="GO:0008270">
    <property type="term" value="F:zinc ion binding"/>
    <property type="evidence" value="ECO:0007669"/>
    <property type="project" value="UniProtKB-UniRule"/>
</dbReference>
<dbReference type="FunFam" id="2.60.40.1730:FF:000001">
    <property type="entry name" value="Leucyl-cystinyl aminopeptidase"/>
    <property type="match status" value="1"/>
</dbReference>
<evidence type="ECO:0000256" key="10">
    <source>
        <dbReference type="ARBA" id="ARBA00022989"/>
    </source>
</evidence>
<name>A0A8U1FAW2_SALNM</name>
<feature type="binding site" evidence="15">
    <location>
        <position position="399"/>
    </location>
    <ligand>
        <name>Zn(2+)</name>
        <dbReference type="ChEBI" id="CHEBI:29105"/>
        <note>catalytic</note>
    </ligand>
</feature>
<dbReference type="PRINTS" id="PR00756">
    <property type="entry name" value="ALADIPTASE"/>
</dbReference>
<dbReference type="GO" id="GO:0043171">
    <property type="term" value="P:peptide catabolic process"/>
    <property type="evidence" value="ECO:0007669"/>
    <property type="project" value="TreeGrafter"/>
</dbReference>
<dbReference type="InterPro" id="IPR050344">
    <property type="entry name" value="Peptidase_M1_aminopeptidases"/>
</dbReference>
<dbReference type="SUPFAM" id="SSF63737">
    <property type="entry name" value="Leukotriene A4 hydrolase N-terminal domain"/>
    <property type="match status" value="1"/>
</dbReference>
<dbReference type="Pfam" id="PF01433">
    <property type="entry name" value="Peptidase_M1"/>
    <property type="match status" value="1"/>
</dbReference>
<keyword evidence="5 17" id="KW-0812">Transmembrane</keyword>
<dbReference type="Proteomes" id="UP000808372">
    <property type="component" value="Chromosome 21"/>
</dbReference>
<dbReference type="InterPro" id="IPR045357">
    <property type="entry name" value="Aminopeptidase_N-like_N"/>
</dbReference>
<keyword evidence="8 15" id="KW-0862">Zinc</keyword>
<dbReference type="Gene3D" id="1.25.50.20">
    <property type="match status" value="1"/>
</dbReference>
<dbReference type="GO" id="GO:0005886">
    <property type="term" value="C:plasma membrane"/>
    <property type="evidence" value="ECO:0007669"/>
    <property type="project" value="TreeGrafter"/>
</dbReference>
<feature type="binding site" evidence="15">
    <location>
        <position position="395"/>
    </location>
    <ligand>
        <name>Zn(2+)</name>
        <dbReference type="ChEBI" id="CHEBI:29105"/>
        <note>catalytic</note>
    </ligand>
</feature>
<dbReference type="GO" id="GO:0005615">
    <property type="term" value="C:extracellular space"/>
    <property type="evidence" value="ECO:0007669"/>
    <property type="project" value="TreeGrafter"/>
</dbReference>
<evidence type="ECO:0000256" key="1">
    <source>
        <dbReference type="ARBA" id="ARBA00004606"/>
    </source>
</evidence>
<evidence type="ECO:0000259" key="19">
    <source>
        <dbReference type="Pfam" id="PF11838"/>
    </source>
</evidence>
<feature type="domain" description="Peptidase M1 membrane alanine aminopeptidase" evidence="18">
    <location>
        <begin position="321"/>
        <end position="566"/>
    </location>
</feature>
<dbReference type="FunFam" id="1.25.50.20:FF:000012">
    <property type="entry name" value="Aminopeptidase N"/>
    <property type="match status" value="1"/>
</dbReference>
<sequence>MAIGVYISKVLAIATVVMTVSSIGGIITMMIVYETERIKINPTPPPTPKATILYPTGPPPNLRLPGNLIPERYEIVLQPRLYTVITNATNQSLIFTGNSTVYFRCVEKTKTIFLHSKQNVTDVTVKDLDNKKTINVKNTILYNNESNFLEIRLEGVLEEDGNYSLFTAFEGELLDDLAGFYMSSYKKEPSTKDDTKTWFGNETIIVELDERFIATSQMQPTDARKVFPCFDEPAMKAEFKVTIIHRFGTHALANGKPIDRTLVDIDGETWEVTGFQTTKKMSTYLLAFTVSDFDFIGSKHERVDIKTYARPEAIKAGHAKYAADITGNILAFYESKEVFGMIYPLSKLDQIALPDFSADAMENWGLVTYRETALLYEEGVSSTSNKEWIATVIAHELAHQWFGNLVTMKWWNDLWLNEGFATYISYMGVDHIEPKWNIKDLIVLNDIQTVFQVDSLASSHPLSSSEDDVQTPSDITELFDSITYSKVRAQWGKRDNIKKLFFNIGAAVLRMLSDYLKDKVFMDGLKKYLQAFQYSNAVHKDLWEYLQEAVDNDGSHIKVAEVMATWTMQMGYPVITINTTTGDVSQDHFLLIQPSDYNYTWHVPIKVMKEGLAPTALATQVLAVPKERKSAFKSEDGKWVLANINCMGYFRVNYDPANWDRLLSQLETNIHEIPLINRGQLIDDAFNLARANHINVTLALRTTKYLRNDTEYIPWESALRNLDYFILMFDRSEVYGPMQAYMRKQVGGLYQHFENVTTVPEDHSEQYNQINAISVACSNDIEDCQKMTKKLFDNWMTNKTSNPIQPNLKATIYCQAIAAGGEKEWEFAWGKFQNATTASEKDKLRFSLSCTRKIWLLNRYLEYTLNPDKIRKMDAVSTINYIARNVAGQAIAWNFVRAHWNYISLEYGGGIMSFGRLIEGVTQRFSTDFELQELRQFQSDYNEEELGSASRALEQAIERTQANIKWVKENKQTVLEWFRKESSESS</sequence>
<feature type="active site" description="Proton acceptor" evidence="14">
    <location>
        <position position="396"/>
    </location>
</feature>
<evidence type="ECO:0000256" key="5">
    <source>
        <dbReference type="ARBA" id="ARBA00022692"/>
    </source>
</evidence>
<evidence type="ECO:0000256" key="13">
    <source>
        <dbReference type="ARBA" id="ARBA00023180"/>
    </source>
</evidence>
<feature type="transmembrane region" description="Helical" evidence="17">
    <location>
        <begin position="12"/>
        <end position="33"/>
    </location>
</feature>
<keyword evidence="10 17" id="KW-1133">Transmembrane helix</keyword>
<feature type="site" description="Transition state stabilizer" evidence="16">
    <location>
        <position position="484"/>
    </location>
</feature>
<dbReference type="PANTHER" id="PTHR11533:SF259">
    <property type="entry name" value="AMINOPEPTIDASE"/>
    <property type="match status" value="1"/>
</dbReference>
<evidence type="ECO:0000256" key="9">
    <source>
        <dbReference type="ARBA" id="ARBA00022968"/>
    </source>
</evidence>
<dbReference type="GO" id="GO:0042277">
    <property type="term" value="F:peptide binding"/>
    <property type="evidence" value="ECO:0007669"/>
    <property type="project" value="TreeGrafter"/>
</dbReference>
<dbReference type="PANTHER" id="PTHR11533">
    <property type="entry name" value="PROTEASE M1 ZINC METALLOPROTEASE"/>
    <property type="match status" value="1"/>
</dbReference>
<evidence type="ECO:0000256" key="12">
    <source>
        <dbReference type="ARBA" id="ARBA00023136"/>
    </source>
</evidence>
<dbReference type="InterPro" id="IPR034016">
    <property type="entry name" value="M1_APN-typ"/>
</dbReference>
<dbReference type="Pfam" id="PF11838">
    <property type="entry name" value="ERAP1_C"/>
    <property type="match status" value="1"/>
</dbReference>
<keyword evidence="11 17" id="KW-0482">Metalloprotease</keyword>
<evidence type="ECO:0000256" key="2">
    <source>
        <dbReference type="ARBA" id="ARBA00010136"/>
    </source>
</evidence>
<dbReference type="CDD" id="cd09601">
    <property type="entry name" value="M1_APN-Q_like"/>
    <property type="match status" value="1"/>
</dbReference>
<evidence type="ECO:0000313" key="21">
    <source>
        <dbReference type="Proteomes" id="UP000808372"/>
    </source>
</evidence>
<dbReference type="KEGG" id="snh:120065837"/>
<dbReference type="Pfam" id="PF17900">
    <property type="entry name" value="Peptidase_M1_N"/>
    <property type="match status" value="1"/>
</dbReference>